<accession>A0A191ZDT9</accession>
<reference evidence="1 2" key="1">
    <citation type="submission" date="2016-06" db="EMBL/GenBank/DDBJ databases">
        <title>Insight into the functional genes involving in sulfur oxidation in Pearl River water.</title>
        <authorList>
            <person name="Luo J."/>
            <person name="Tan X."/>
            <person name="Lin W."/>
        </authorList>
    </citation>
    <scope>NUCLEOTIDE SEQUENCE [LARGE SCALE GENOMIC DNA]</scope>
    <source>
        <strain evidence="1 2">LS2</strain>
    </source>
</reference>
<dbReference type="AlphaFoldDB" id="A0A191ZDT9"/>
<dbReference type="RefSeq" id="WP_066097626.1">
    <property type="nucleotide sequence ID" value="NZ_CP016027.1"/>
</dbReference>
<dbReference type="KEGG" id="haz:A9404_00335"/>
<sequence>MSAVPVVLPNTSNAEVPAVLLPYQQAWIADQAQLKVGPKSRRIGLTWAEAADDVLIASSGKPSGGMNVYYIGYNQDMGLEYIEACAMWAKAFNYVAGEIEEGIWEEDAEDKHIKTYTIRFPASGHRIVALSSRPANLRGKQGVIVIDEAAFHQKLDELLKAALALLIWGGKVRVISTHDGEDNPFNELVNDIKTGARAGSVQRTTFREAVAQGLYQRVCLRLGKAWKPEGEAAWIDSVYAFYGDDATEELDVIPKAGSGSYLPAILIEKAMVDVPILRLAFDDAFGALPEPTRRADVADWIAQQLDPLLRELDGNLLHVYGQDFARSGHLSVIAPMAITPDLVRSVPFMIEMRNVPTRQQEQILWYVVERLPRFQAGAMDGTGNGETMAEYTRDKFGSRIHPIKFNDAFYGANMPIFKAAFEDGLIRTPRHADVRRDLRSIAVVRGVPKLDKEAEYIGSDGRKRHGDSAVALFLAYFASMLDSGPIEVASRRRRQSAALMEGY</sequence>
<proteinExistence type="predicted"/>
<protein>
    <recommendedName>
        <fullName evidence="3">Mu-like prophage FluMu protein gp28</fullName>
    </recommendedName>
</protein>
<evidence type="ECO:0000313" key="2">
    <source>
        <dbReference type="Proteomes" id="UP000078596"/>
    </source>
</evidence>
<dbReference type="OrthoDB" id="5827905at2"/>
<dbReference type="STRING" id="1860122.A9404_00335"/>
<dbReference type="InterPro" id="IPR012036">
    <property type="entry name" value="Phage_Mu_Gp28"/>
</dbReference>
<gene>
    <name evidence="1" type="ORF">A9404_00335</name>
</gene>
<evidence type="ECO:0000313" key="1">
    <source>
        <dbReference type="EMBL" id="ANJ66032.1"/>
    </source>
</evidence>
<organism evidence="1 2">
    <name type="scientific">Halothiobacillus diazotrophicus</name>
    <dbReference type="NCBI Taxonomy" id="1860122"/>
    <lineage>
        <taxon>Bacteria</taxon>
        <taxon>Pseudomonadati</taxon>
        <taxon>Pseudomonadota</taxon>
        <taxon>Gammaproteobacteria</taxon>
        <taxon>Chromatiales</taxon>
        <taxon>Halothiobacillaceae</taxon>
        <taxon>Halothiobacillus</taxon>
    </lineage>
</organism>
<name>A0A191ZDT9_9GAMM</name>
<dbReference type="Proteomes" id="UP000078596">
    <property type="component" value="Chromosome"/>
</dbReference>
<dbReference type="EMBL" id="CP016027">
    <property type="protein sequence ID" value="ANJ66032.1"/>
    <property type="molecule type" value="Genomic_DNA"/>
</dbReference>
<dbReference type="InterPro" id="IPR027417">
    <property type="entry name" value="P-loop_NTPase"/>
</dbReference>
<dbReference type="Gene3D" id="3.40.50.300">
    <property type="entry name" value="P-loop containing nucleotide triphosphate hydrolases"/>
    <property type="match status" value="1"/>
</dbReference>
<dbReference type="PIRSF" id="PIRSF007056">
    <property type="entry name" value="UCP007056"/>
    <property type="match status" value="1"/>
</dbReference>
<dbReference type="Gene3D" id="3.30.420.240">
    <property type="match status" value="1"/>
</dbReference>
<evidence type="ECO:0008006" key="3">
    <source>
        <dbReference type="Google" id="ProtNLM"/>
    </source>
</evidence>
<keyword evidence="2" id="KW-1185">Reference proteome</keyword>